<keyword evidence="5" id="KW-0804">Transcription</keyword>
<dbReference type="RefSeq" id="WP_088605671.1">
    <property type="nucleotide sequence ID" value="NZ_NJIH01000015.1"/>
</dbReference>
<evidence type="ECO:0000313" key="7">
    <source>
        <dbReference type="EMBL" id="OWT54494.1"/>
    </source>
</evidence>
<evidence type="ECO:0000256" key="4">
    <source>
        <dbReference type="ARBA" id="ARBA00023159"/>
    </source>
</evidence>
<comment type="similarity">
    <text evidence="1">Belongs to the LysR transcriptional regulatory family.</text>
</comment>
<proteinExistence type="inferred from homology"/>
<dbReference type="Proteomes" id="UP000214603">
    <property type="component" value="Unassembled WGS sequence"/>
</dbReference>
<dbReference type="EMBL" id="NJIH01000015">
    <property type="protein sequence ID" value="OWT54494.1"/>
    <property type="molecule type" value="Genomic_DNA"/>
</dbReference>
<keyword evidence="8" id="KW-1185">Reference proteome</keyword>
<gene>
    <name evidence="7" type="ORF">CEY11_22520</name>
</gene>
<evidence type="ECO:0000256" key="1">
    <source>
        <dbReference type="ARBA" id="ARBA00009437"/>
    </source>
</evidence>
<feature type="domain" description="HTH lysR-type" evidence="6">
    <location>
        <begin position="1"/>
        <end position="58"/>
    </location>
</feature>
<sequence>MDLRQLHYFVRIVEAGSVSRASRSLHVAQPALSKRLAQLEEELGVKLLARSVRGMTPTEAGLAVFRHAQAILKQVEATQAVAAQAEGGVSGPVAIGLPWTITSVLGLALLQAVREQYPDVRLEIMEGPSSVLAQMLGQGKLDIAVVFADGGQAGLRLKPKVREPLKIVGARGVLSGRRSLTLAAAAQLPLLLLSRPNGIRETIERVWNEHGLVPNMVAEVNAPALLINAVQAGLGCAILPACSLDERMRSGSIDTAALRDVKPTRTASIGTSMLFPVSAATECVRALVEELMERCVREGRWEAELL</sequence>
<keyword evidence="3" id="KW-0238">DNA-binding</keyword>
<evidence type="ECO:0000259" key="6">
    <source>
        <dbReference type="PROSITE" id="PS50931"/>
    </source>
</evidence>
<evidence type="ECO:0000256" key="3">
    <source>
        <dbReference type="ARBA" id="ARBA00023125"/>
    </source>
</evidence>
<dbReference type="InterPro" id="IPR000847">
    <property type="entry name" value="LysR_HTH_N"/>
</dbReference>
<dbReference type="GO" id="GO:2000142">
    <property type="term" value="P:regulation of DNA-templated transcription initiation"/>
    <property type="evidence" value="ECO:0007669"/>
    <property type="project" value="TreeGrafter"/>
</dbReference>
<dbReference type="InterPro" id="IPR036390">
    <property type="entry name" value="WH_DNA-bd_sf"/>
</dbReference>
<dbReference type="PRINTS" id="PR00039">
    <property type="entry name" value="HTHLYSR"/>
</dbReference>
<dbReference type="Gene3D" id="1.10.10.10">
    <property type="entry name" value="Winged helix-like DNA-binding domain superfamily/Winged helix DNA-binding domain"/>
    <property type="match status" value="1"/>
</dbReference>
<dbReference type="PANTHER" id="PTHR30293">
    <property type="entry name" value="TRANSCRIPTIONAL REGULATORY PROTEIN NAC-RELATED"/>
    <property type="match status" value="1"/>
</dbReference>
<dbReference type="AlphaFoldDB" id="A0A225LZA5"/>
<dbReference type="InterPro" id="IPR005119">
    <property type="entry name" value="LysR_subst-bd"/>
</dbReference>
<comment type="caution">
    <text evidence="7">The sequence shown here is derived from an EMBL/GenBank/DDBJ whole genome shotgun (WGS) entry which is preliminary data.</text>
</comment>
<dbReference type="Pfam" id="PF03466">
    <property type="entry name" value="LysR_substrate"/>
    <property type="match status" value="1"/>
</dbReference>
<evidence type="ECO:0000256" key="2">
    <source>
        <dbReference type="ARBA" id="ARBA00023015"/>
    </source>
</evidence>
<dbReference type="PROSITE" id="PS50931">
    <property type="entry name" value="HTH_LYSR"/>
    <property type="match status" value="1"/>
</dbReference>
<keyword evidence="2" id="KW-0805">Transcription regulation</keyword>
<evidence type="ECO:0000256" key="5">
    <source>
        <dbReference type="ARBA" id="ARBA00023163"/>
    </source>
</evidence>
<name>A0A225LZA5_9BURK</name>
<dbReference type="Gene3D" id="3.40.190.290">
    <property type="match status" value="1"/>
</dbReference>
<organism evidence="7 8">
    <name type="scientific">Candidimonas nitroreducens</name>
    <dbReference type="NCBI Taxonomy" id="683354"/>
    <lineage>
        <taxon>Bacteria</taxon>
        <taxon>Pseudomonadati</taxon>
        <taxon>Pseudomonadota</taxon>
        <taxon>Betaproteobacteria</taxon>
        <taxon>Burkholderiales</taxon>
        <taxon>Alcaligenaceae</taxon>
        <taxon>Candidimonas</taxon>
    </lineage>
</organism>
<dbReference type="OrthoDB" id="8587114at2"/>
<dbReference type="GO" id="GO:0003677">
    <property type="term" value="F:DNA binding"/>
    <property type="evidence" value="ECO:0007669"/>
    <property type="project" value="UniProtKB-KW"/>
</dbReference>
<dbReference type="SUPFAM" id="SSF46785">
    <property type="entry name" value="Winged helix' DNA-binding domain"/>
    <property type="match status" value="1"/>
</dbReference>
<dbReference type="PANTHER" id="PTHR30293:SF0">
    <property type="entry name" value="NITROGEN ASSIMILATION REGULATORY PROTEIN NAC"/>
    <property type="match status" value="1"/>
</dbReference>
<dbReference type="GO" id="GO:0003700">
    <property type="term" value="F:DNA-binding transcription factor activity"/>
    <property type="evidence" value="ECO:0007669"/>
    <property type="project" value="InterPro"/>
</dbReference>
<reference evidence="8" key="1">
    <citation type="submission" date="2017-06" db="EMBL/GenBank/DDBJ databases">
        <title>Herbaspirillum phytohormonus sp. nov., isolated from the root nodule of Robinia pseudoacacia in lead-zinc mine.</title>
        <authorList>
            <person name="Fan M."/>
            <person name="Lin Y."/>
        </authorList>
    </citation>
    <scope>NUCLEOTIDE SEQUENCE [LARGE SCALE GENOMIC DNA]</scope>
    <source>
        <strain evidence="8">SC-089</strain>
    </source>
</reference>
<protein>
    <submittedName>
        <fullName evidence="7">LysR family transcriptional regulator</fullName>
    </submittedName>
</protein>
<keyword evidence="4" id="KW-0010">Activator</keyword>
<evidence type="ECO:0000313" key="8">
    <source>
        <dbReference type="Proteomes" id="UP000214603"/>
    </source>
</evidence>
<accession>A0A225LZA5</accession>
<dbReference type="InterPro" id="IPR036388">
    <property type="entry name" value="WH-like_DNA-bd_sf"/>
</dbReference>
<dbReference type="SUPFAM" id="SSF53850">
    <property type="entry name" value="Periplasmic binding protein-like II"/>
    <property type="match status" value="1"/>
</dbReference>
<dbReference type="FunFam" id="1.10.10.10:FF:000001">
    <property type="entry name" value="LysR family transcriptional regulator"/>
    <property type="match status" value="1"/>
</dbReference>
<dbReference type="Pfam" id="PF00126">
    <property type="entry name" value="HTH_1"/>
    <property type="match status" value="1"/>
</dbReference>